<protein>
    <submittedName>
        <fullName evidence="1">Uncharacterized protein</fullName>
    </submittedName>
</protein>
<evidence type="ECO:0000313" key="2">
    <source>
        <dbReference type="Proteomes" id="UP000245946"/>
    </source>
</evidence>
<dbReference type="RefSeq" id="XP_025601206.1">
    <property type="nucleotide sequence ID" value="XM_025741471.1"/>
</dbReference>
<gene>
    <name evidence="1" type="ORF">FA09DRAFT_327642</name>
</gene>
<keyword evidence="2" id="KW-1185">Reference proteome</keyword>
<proteinExistence type="predicted"/>
<name>A0A316ZGN4_9BASI</name>
<organism evidence="1 2">
    <name type="scientific">Tilletiopsis washingtonensis</name>
    <dbReference type="NCBI Taxonomy" id="58919"/>
    <lineage>
        <taxon>Eukaryota</taxon>
        <taxon>Fungi</taxon>
        <taxon>Dikarya</taxon>
        <taxon>Basidiomycota</taxon>
        <taxon>Ustilaginomycotina</taxon>
        <taxon>Exobasidiomycetes</taxon>
        <taxon>Entylomatales</taxon>
        <taxon>Entylomatales incertae sedis</taxon>
        <taxon>Tilletiopsis</taxon>
    </lineage>
</organism>
<accession>A0A316ZGN4</accession>
<dbReference type="GeneID" id="37269015"/>
<reference evidence="1 2" key="1">
    <citation type="journal article" date="2018" name="Mol. Biol. Evol.">
        <title>Broad Genomic Sampling Reveals a Smut Pathogenic Ancestry of the Fungal Clade Ustilaginomycotina.</title>
        <authorList>
            <person name="Kijpornyongpan T."/>
            <person name="Mondo S.J."/>
            <person name="Barry K."/>
            <person name="Sandor L."/>
            <person name="Lee J."/>
            <person name="Lipzen A."/>
            <person name="Pangilinan J."/>
            <person name="LaButti K."/>
            <person name="Hainaut M."/>
            <person name="Henrissat B."/>
            <person name="Grigoriev I.V."/>
            <person name="Spatafora J.W."/>
            <person name="Aime M.C."/>
        </authorList>
    </citation>
    <scope>NUCLEOTIDE SEQUENCE [LARGE SCALE GENOMIC DNA]</scope>
    <source>
        <strain evidence="1 2">MCA 4186</strain>
    </source>
</reference>
<dbReference type="EMBL" id="KZ819284">
    <property type="protein sequence ID" value="PWO00928.1"/>
    <property type="molecule type" value="Genomic_DNA"/>
</dbReference>
<dbReference type="AlphaFoldDB" id="A0A316ZGN4"/>
<evidence type="ECO:0000313" key="1">
    <source>
        <dbReference type="EMBL" id="PWO00928.1"/>
    </source>
</evidence>
<sequence>MGAKPKRADRSCEHSCRTAVKGSAGDECGAARRTLQRSGHSGSVARLARSAGLQEATARASRVADCLLAATWTERTPAACDAFEKRHP</sequence>
<dbReference type="Proteomes" id="UP000245946">
    <property type="component" value="Unassembled WGS sequence"/>
</dbReference>